<reference evidence="3" key="1">
    <citation type="journal article" date="2020" name="Nature">
        <title>Giant virus diversity and host interactions through global metagenomics.</title>
        <authorList>
            <person name="Schulz F."/>
            <person name="Roux S."/>
            <person name="Paez-Espino D."/>
            <person name="Jungbluth S."/>
            <person name="Walsh D.A."/>
            <person name="Denef V.J."/>
            <person name="McMahon K.D."/>
            <person name="Konstantinidis K.T."/>
            <person name="Eloe-Fadrosh E.A."/>
            <person name="Kyrpides N.C."/>
            <person name="Woyke T."/>
        </authorList>
    </citation>
    <scope>NUCLEOTIDE SEQUENCE</scope>
    <source>
        <strain evidence="3">GVMAG-S-3300013014-104</strain>
    </source>
</reference>
<feature type="coiled-coil region" evidence="1">
    <location>
        <begin position="91"/>
        <end position="118"/>
    </location>
</feature>
<dbReference type="InterPro" id="IPR013087">
    <property type="entry name" value="Znf_C2H2_type"/>
</dbReference>
<evidence type="ECO:0000259" key="2">
    <source>
        <dbReference type="PROSITE" id="PS50157"/>
    </source>
</evidence>
<proteinExistence type="predicted"/>
<dbReference type="AlphaFoldDB" id="A0A6C0KR45"/>
<accession>A0A6C0KR45</accession>
<feature type="domain" description="C2H2-type" evidence="2">
    <location>
        <begin position="57"/>
        <end position="85"/>
    </location>
</feature>
<organism evidence="3">
    <name type="scientific">viral metagenome</name>
    <dbReference type="NCBI Taxonomy" id="1070528"/>
    <lineage>
        <taxon>unclassified sequences</taxon>
        <taxon>metagenomes</taxon>
        <taxon>organismal metagenomes</taxon>
    </lineage>
</organism>
<evidence type="ECO:0000256" key="1">
    <source>
        <dbReference type="SAM" id="Coils"/>
    </source>
</evidence>
<dbReference type="EMBL" id="MN740945">
    <property type="protein sequence ID" value="QHU19200.1"/>
    <property type="molecule type" value="Genomic_DNA"/>
</dbReference>
<evidence type="ECO:0000313" key="3">
    <source>
        <dbReference type="EMBL" id="QHU19200.1"/>
    </source>
</evidence>
<name>A0A6C0KR45_9ZZZZ</name>
<sequence>MATNFTKKNDFLYNCFFCDFNTCKKTDFNRHLSTQKHRSNTLTTTAKNEESKISKTYNCDICCRFFNDRSGLWRHKNKCYKKESEITPELVIQLIEQNKELQQTLLDQNKTIMNLADKAGTNNSYNNNKTFNLQVFLNETCKDAINLTDFINQIQVSVNDLEETGHLGYADGISKVFIKNLNNIDYNLRPIHCSDSKREILYIKDENQWSKDDDQKSCLTKAIKQVAHKNIKKISDWQKLYPDYNNPESKQNDKYMKIVLNSMSGSTKEESDKNYEKIAKNIVKEVIIDKN</sequence>
<protein>
    <recommendedName>
        <fullName evidence="2">C2H2-type domain-containing protein</fullName>
    </recommendedName>
</protein>
<keyword evidence="1" id="KW-0175">Coiled coil</keyword>
<dbReference type="PROSITE" id="PS50157">
    <property type="entry name" value="ZINC_FINGER_C2H2_2"/>
    <property type="match status" value="1"/>
</dbReference>